<dbReference type="Proteomes" id="UP000475117">
    <property type="component" value="Chromosome"/>
</dbReference>
<dbReference type="PANTHER" id="PTHR33608">
    <property type="entry name" value="BLL2464 PROTEIN"/>
    <property type="match status" value="1"/>
</dbReference>
<reference evidence="2 3" key="1">
    <citation type="submission" date="2020-12" db="EMBL/GenBank/DDBJ databases">
        <title>Sulforoseuscoccus oceanibium gen. nov., sp. nov., a representative of the phylum Verrucomicrobia with special cytoplasmic membrane, and proposal of Sulforoseuscoccusaceae fam. nov.</title>
        <authorList>
            <person name="Xi F."/>
        </authorList>
    </citation>
    <scope>NUCLEOTIDE SEQUENCE [LARGE SCALE GENOMIC DNA]</scope>
    <source>
        <strain evidence="2 3">T37</strain>
    </source>
</reference>
<dbReference type="PANTHER" id="PTHR33608:SF3">
    <property type="entry name" value="SLR2013 PROTEIN"/>
    <property type="match status" value="1"/>
</dbReference>
<dbReference type="PROSITE" id="PS51257">
    <property type="entry name" value="PROKAR_LIPOPROTEIN"/>
    <property type="match status" value="1"/>
</dbReference>
<protein>
    <submittedName>
        <fullName evidence="2">DUF58 domain-containing protein</fullName>
    </submittedName>
</protein>
<evidence type="ECO:0000313" key="2">
    <source>
        <dbReference type="EMBL" id="QQL45696.1"/>
    </source>
</evidence>
<feature type="domain" description="DUF58" evidence="1">
    <location>
        <begin position="198"/>
        <end position="372"/>
    </location>
</feature>
<dbReference type="Pfam" id="PF01882">
    <property type="entry name" value="DUF58"/>
    <property type="match status" value="1"/>
</dbReference>
<gene>
    <name evidence="2" type="ORF">G3M56_003655</name>
</gene>
<dbReference type="RefSeq" id="WP_164365023.1">
    <property type="nucleotide sequence ID" value="NZ_CP066776.1"/>
</dbReference>
<dbReference type="EMBL" id="CP066776">
    <property type="protein sequence ID" value="QQL45696.1"/>
    <property type="molecule type" value="Genomic_DNA"/>
</dbReference>
<dbReference type="InterPro" id="IPR036465">
    <property type="entry name" value="vWFA_dom_sf"/>
</dbReference>
<dbReference type="SUPFAM" id="SSF53300">
    <property type="entry name" value="vWA-like"/>
    <property type="match status" value="1"/>
</dbReference>
<dbReference type="InterPro" id="IPR002881">
    <property type="entry name" value="DUF58"/>
</dbReference>
<keyword evidence="3" id="KW-1185">Reference proteome</keyword>
<evidence type="ECO:0000313" key="3">
    <source>
        <dbReference type="Proteomes" id="UP000475117"/>
    </source>
</evidence>
<sequence>MIPGRRLLILATLMVGISCVLVAVPGAMFYGYALLAVLGVVAAVDLLSAWKMTPSIQMRRVLPGRFALGVRQVVGLVLRQDGRRTLAIELFDGVPDRSDVEGFPWHGQLPPAQDLHVRYEIGFDERGEVPFGRACVMVDSPLGLWQRRLWVGDEEVVKVYPNYKPVLDMALLAMDSRRDEMGLRYMRRAGASREFLQLRDYQLGDGLNTVDWKATSRFHRLISREYEEQRNQTLIFMLDSGRRMRAMDHGLPQFDHCLNAILLVAYVALNQGTQVGVLGFGEGVNWLPPVKGVQAMPRLLNHLFNAETTMSPSDYDEAATQLMVRQKRRAMVVMLTNLRGESPRELLRPLTVLKQKHHVVVASLREQRVEEMRNAAVGSAADGVRAAAAHLYVAERRKVAAEMDALGVPLVDATAHDFPVALANRYLADRARGAM</sequence>
<organism evidence="2 3">
    <name type="scientific">Sulfuriroseicoccus oceanibius</name>
    <dbReference type="NCBI Taxonomy" id="2707525"/>
    <lineage>
        <taxon>Bacteria</taxon>
        <taxon>Pseudomonadati</taxon>
        <taxon>Verrucomicrobiota</taxon>
        <taxon>Verrucomicrobiia</taxon>
        <taxon>Verrucomicrobiales</taxon>
        <taxon>Verrucomicrobiaceae</taxon>
        <taxon>Sulfuriroseicoccus</taxon>
    </lineage>
</organism>
<dbReference type="AlphaFoldDB" id="A0A6B3LDR6"/>
<accession>A0A6B3LDR6</accession>
<proteinExistence type="predicted"/>
<evidence type="ECO:0000259" key="1">
    <source>
        <dbReference type="Pfam" id="PF01882"/>
    </source>
</evidence>
<name>A0A6B3LDR6_9BACT</name>
<dbReference type="KEGG" id="soa:G3M56_003655"/>